<dbReference type="InterPro" id="IPR043128">
    <property type="entry name" value="Rev_trsase/Diguanyl_cyclase"/>
</dbReference>
<dbReference type="SUPFAM" id="SSF55073">
    <property type="entry name" value="Nucleotide cyclase"/>
    <property type="match status" value="1"/>
</dbReference>
<feature type="domain" description="HD-GYP" evidence="3">
    <location>
        <begin position="357"/>
        <end position="545"/>
    </location>
</feature>
<feature type="domain" description="GGDEF" evidence="2">
    <location>
        <begin position="232"/>
        <end position="367"/>
    </location>
</feature>
<feature type="transmembrane region" description="Helical" evidence="1">
    <location>
        <begin position="71"/>
        <end position="90"/>
    </location>
</feature>
<dbReference type="EMBL" id="FOTS01000039">
    <property type="protein sequence ID" value="SFM08197.1"/>
    <property type="molecule type" value="Genomic_DNA"/>
</dbReference>
<dbReference type="CDD" id="cd00077">
    <property type="entry name" value="HDc"/>
    <property type="match status" value="1"/>
</dbReference>
<dbReference type="STRING" id="1123291.SAMN04490355_103933"/>
<dbReference type="PANTHER" id="PTHR43155:SF2">
    <property type="entry name" value="CYCLIC DI-GMP PHOSPHODIESTERASE PA4108"/>
    <property type="match status" value="1"/>
</dbReference>
<gene>
    <name evidence="4" type="ORF">SAMN04490355_103933</name>
</gene>
<dbReference type="InterPro" id="IPR000160">
    <property type="entry name" value="GGDEF_dom"/>
</dbReference>
<keyword evidence="1" id="KW-0472">Membrane</keyword>
<protein>
    <submittedName>
        <fullName evidence="4">Diguanylate cyclase (GGDEF) domain-containing protein</fullName>
    </submittedName>
</protein>
<evidence type="ECO:0000313" key="4">
    <source>
        <dbReference type="EMBL" id="SFM08197.1"/>
    </source>
</evidence>
<dbReference type="CDD" id="cd01949">
    <property type="entry name" value="GGDEF"/>
    <property type="match status" value="1"/>
</dbReference>
<keyword evidence="5" id="KW-1185">Reference proteome</keyword>
<dbReference type="NCBIfam" id="TIGR00254">
    <property type="entry name" value="GGDEF"/>
    <property type="match status" value="1"/>
</dbReference>
<dbReference type="InterPro" id="IPR003607">
    <property type="entry name" value="HD/PDEase_dom"/>
</dbReference>
<proteinExistence type="predicted"/>
<evidence type="ECO:0000313" key="5">
    <source>
        <dbReference type="Proteomes" id="UP000199520"/>
    </source>
</evidence>
<evidence type="ECO:0000259" key="2">
    <source>
        <dbReference type="PROSITE" id="PS50887"/>
    </source>
</evidence>
<evidence type="ECO:0000256" key="1">
    <source>
        <dbReference type="SAM" id="Phobius"/>
    </source>
</evidence>
<dbReference type="InterPro" id="IPR029787">
    <property type="entry name" value="Nucleotide_cyclase"/>
</dbReference>
<dbReference type="SUPFAM" id="SSF109604">
    <property type="entry name" value="HD-domain/PDEase-like"/>
    <property type="match status" value="1"/>
</dbReference>
<dbReference type="Gene3D" id="1.10.3210.10">
    <property type="entry name" value="Hypothetical protein af1432"/>
    <property type="match status" value="1"/>
</dbReference>
<organism evidence="4 5">
    <name type="scientific">Pelosinus propionicus DSM 13327</name>
    <dbReference type="NCBI Taxonomy" id="1123291"/>
    <lineage>
        <taxon>Bacteria</taxon>
        <taxon>Bacillati</taxon>
        <taxon>Bacillota</taxon>
        <taxon>Negativicutes</taxon>
        <taxon>Selenomonadales</taxon>
        <taxon>Sporomusaceae</taxon>
        <taxon>Pelosinus</taxon>
    </lineage>
</organism>
<dbReference type="PROSITE" id="PS51832">
    <property type="entry name" value="HD_GYP"/>
    <property type="match status" value="1"/>
</dbReference>
<feature type="transmembrane region" description="Helical" evidence="1">
    <location>
        <begin position="46"/>
        <end position="64"/>
    </location>
</feature>
<keyword evidence="1" id="KW-0812">Transmembrane</keyword>
<feature type="transmembrane region" description="Helical" evidence="1">
    <location>
        <begin position="122"/>
        <end position="140"/>
    </location>
</feature>
<evidence type="ECO:0000259" key="3">
    <source>
        <dbReference type="PROSITE" id="PS51832"/>
    </source>
</evidence>
<dbReference type="AlphaFoldDB" id="A0A1I4MYP2"/>
<dbReference type="Proteomes" id="UP000199520">
    <property type="component" value="Unassembled WGS sequence"/>
</dbReference>
<keyword evidence="1" id="KW-1133">Transmembrane helix</keyword>
<feature type="transmembrane region" description="Helical" evidence="1">
    <location>
        <begin position="160"/>
        <end position="180"/>
    </location>
</feature>
<dbReference type="SMART" id="SM00267">
    <property type="entry name" value="GGDEF"/>
    <property type="match status" value="1"/>
</dbReference>
<dbReference type="Pfam" id="PF13487">
    <property type="entry name" value="HD_5"/>
    <property type="match status" value="1"/>
</dbReference>
<sequence length="545" mass="61884">MNLYQLIGDKSQFSMQHRILNVILIFGALISFWSVMTSWLLGLDSISVIACTTIGTFLMGVYYLSIIKKKYDLCIFLSLLLVAAVLPFVWFASGGAAGRVPFYMMLFSPMGVALLKGYKQFILTAALTFLALTLVSIEYVYPFLVTGYPTVTVKYMDVSIALITSILTNSLLFTVILKYYDEEHQLAKRYLKESEEVRNHLEYLSYHDVLTGLYNRTFFEMELVRLERCKKEGFAAFVIDIDGLKFVNDTIGHSQGDLMIIRAAKVLQLSFPEHTPIFRTGGDEYIVLLQNVSANGLETYYQSIYDEIEKNNELTNPSLVKLQMSIGYAYAEGIDKSIEGIILEAENKMYREKLFHHTSNNRSMIQSVKEMMVARDHITGSHGERLQELMIAFAKIAGVTESSMADLLLFAKFHDIGKIGISDEILKKPESLTELEKEEMQRHCEIGYLIACAAADLLPISDWILQHHEWWNGEGYPLKLREKAIPFECRLLAIADSYDAMTSERPYRKAMSHSAAIEELQRYAGIQFDPELVGLFMNINPIGEG</sequence>
<name>A0A1I4MYP2_9FIRM</name>
<dbReference type="PROSITE" id="PS50887">
    <property type="entry name" value="GGDEF"/>
    <property type="match status" value="1"/>
</dbReference>
<accession>A0A1I4MYP2</accession>
<dbReference type="Gene3D" id="3.30.70.270">
    <property type="match status" value="1"/>
</dbReference>
<dbReference type="InterPro" id="IPR037522">
    <property type="entry name" value="HD_GYP_dom"/>
</dbReference>
<dbReference type="Pfam" id="PF00990">
    <property type="entry name" value="GGDEF"/>
    <property type="match status" value="1"/>
</dbReference>
<dbReference type="SMART" id="SM00471">
    <property type="entry name" value="HDc"/>
    <property type="match status" value="1"/>
</dbReference>
<dbReference type="PANTHER" id="PTHR43155">
    <property type="entry name" value="CYCLIC DI-GMP PHOSPHODIESTERASE PA4108-RELATED"/>
    <property type="match status" value="1"/>
</dbReference>
<feature type="transmembrane region" description="Helical" evidence="1">
    <location>
        <begin position="20"/>
        <end position="40"/>
    </location>
</feature>
<reference evidence="5" key="1">
    <citation type="submission" date="2016-10" db="EMBL/GenBank/DDBJ databases">
        <authorList>
            <person name="Varghese N."/>
            <person name="Submissions S."/>
        </authorList>
    </citation>
    <scope>NUCLEOTIDE SEQUENCE [LARGE SCALE GENOMIC DNA]</scope>
    <source>
        <strain evidence="5">DSM 13327</strain>
    </source>
</reference>